<organism evidence="1 2">
    <name type="scientific">Dendrobium chrysotoxum</name>
    <name type="common">Orchid</name>
    <dbReference type="NCBI Taxonomy" id="161865"/>
    <lineage>
        <taxon>Eukaryota</taxon>
        <taxon>Viridiplantae</taxon>
        <taxon>Streptophyta</taxon>
        <taxon>Embryophyta</taxon>
        <taxon>Tracheophyta</taxon>
        <taxon>Spermatophyta</taxon>
        <taxon>Magnoliopsida</taxon>
        <taxon>Liliopsida</taxon>
        <taxon>Asparagales</taxon>
        <taxon>Orchidaceae</taxon>
        <taxon>Epidendroideae</taxon>
        <taxon>Malaxideae</taxon>
        <taxon>Dendrobiinae</taxon>
        <taxon>Dendrobium</taxon>
    </lineage>
</organism>
<dbReference type="AlphaFoldDB" id="A0AAV7HCY7"/>
<dbReference type="Proteomes" id="UP000775213">
    <property type="component" value="Unassembled WGS sequence"/>
</dbReference>
<evidence type="ECO:0000313" key="2">
    <source>
        <dbReference type="Proteomes" id="UP000775213"/>
    </source>
</evidence>
<dbReference type="EMBL" id="JAGFBR010000006">
    <property type="protein sequence ID" value="KAH0465320.1"/>
    <property type="molecule type" value="Genomic_DNA"/>
</dbReference>
<name>A0AAV7HCY7_DENCH</name>
<gene>
    <name evidence="1" type="ORF">IEQ34_005423</name>
</gene>
<keyword evidence="2" id="KW-1185">Reference proteome</keyword>
<comment type="caution">
    <text evidence="1">The sequence shown here is derived from an EMBL/GenBank/DDBJ whole genome shotgun (WGS) entry which is preliminary data.</text>
</comment>
<accession>A0AAV7HCY7</accession>
<protein>
    <submittedName>
        <fullName evidence="1">Uncharacterized protein</fullName>
    </submittedName>
</protein>
<evidence type="ECO:0000313" key="1">
    <source>
        <dbReference type="EMBL" id="KAH0465320.1"/>
    </source>
</evidence>
<reference evidence="1 2" key="1">
    <citation type="journal article" date="2021" name="Hortic Res">
        <title>Chromosome-scale assembly of the Dendrobium chrysotoxum genome enhances the understanding of orchid evolution.</title>
        <authorList>
            <person name="Zhang Y."/>
            <person name="Zhang G.Q."/>
            <person name="Zhang D."/>
            <person name="Liu X.D."/>
            <person name="Xu X.Y."/>
            <person name="Sun W.H."/>
            <person name="Yu X."/>
            <person name="Zhu X."/>
            <person name="Wang Z.W."/>
            <person name="Zhao X."/>
            <person name="Zhong W.Y."/>
            <person name="Chen H."/>
            <person name="Yin W.L."/>
            <person name="Huang T."/>
            <person name="Niu S.C."/>
            <person name="Liu Z.J."/>
        </authorList>
    </citation>
    <scope>NUCLEOTIDE SEQUENCE [LARGE SCALE GENOMIC DNA]</scope>
    <source>
        <strain evidence="1">Lindl</strain>
    </source>
</reference>
<proteinExistence type="predicted"/>
<sequence>MSKVRVGSSFFNYFCIDDHNVIRDDHNSPVHFTYTSIAEEAKGVQVLCITGLVEWRFLYRLLRLAAGAKGESLSEFIGKGMTGQLDKSGSFSTGIPLIMNVKTPIDEFDKEQEIFDARQLRWND</sequence>